<evidence type="ECO:0000256" key="2">
    <source>
        <dbReference type="SAM" id="SignalP"/>
    </source>
</evidence>
<feature type="signal peptide" evidence="2">
    <location>
        <begin position="1"/>
        <end position="23"/>
    </location>
</feature>
<keyword evidence="4" id="KW-1185">Reference proteome</keyword>
<organism evidence="3 4">
    <name type="scientific">Amphiplicatus metriothermophilus</name>
    <dbReference type="NCBI Taxonomy" id="1519374"/>
    <lineage>
        <taxon>Bacteria</taxon>
        <taxon>Pseudomonadati</taxon>
        <taxon>Pseudomonadota</taxon>
        <taxon>Alphaproteobacteria</taxon>
        <taxon>Parvularculales</taxon>
        <taxon>Parvularculaceae</taxon>
        <taxon>Amphiplicatus</taxon>
    </lineage>
</organism>
<dbReference type="RefSeq" id="WP_159462347.1">
    <property type="nucleotide sequence ID" value="NZ_FZQA01000001.1"/>
</dbReference>
<evidence type="ECO:0000256" key="1">
    <source>
        <dbReference type="SAM" id="Coils"/>
    </source>
</evidence>
<dbReference type="Proteomes" id="UP000198346">
    <property type="component" value="Unassembled WGS sequence"/>
</dbReference>
<keyword evidence="1" id="KW-0175">Coiled coil</keyword>
<accession>A0A239PKF5</accession>
<proteinExistence type="predicted"/>
<name>A0A239PKF5_9PROT</name>
<keyword evidence="2" id="KW-0732">Signal</keyword>
<dbReference type="Pfam" id="PF11932">
    <property type="entry name" value="DUF3450"/>
    <property type="match status" value="1"/>
</dbReference>
<reference evidence="3 4" key="1">
    <citation type="submission" date="2017-07" db="EMBL/GenBank/DDBJ databases">
        <authorList>
            <person name="Sun Z.S."/>
            <person name="Albrecht U."/>
            <person name="Echele G."/>
            <person name="Lee C.C."/>
        </authorList>
    </citation>
    <scope>NUCLEOTIDE SEQUENCE [LARGE SCALE GENOMIC DNA]</scope>
    <source>
        <strain evidence="3 4">CGMCC 1.12710</strain>
    </source>
</reference>
<dbReference type="OrthoDB" id="5880116at2"/>
<dbReference type="PIRSF" id="PIRSF028069">
    <property type="entry name" value="UCP028069"/>
    <property type="match status" value="1"/>
</dbReference>
<protein>
    <recommendedName>
        <fullName evidence="5">DUF3450 domain-containing protein</fullName>
    </recommendedName>
</protein>
<feature type="coiled-coil region" evidence="1">
    <location>
        <begin position="67"/>
        <end position="101"/>
    </location>
</feature>
<dbReference type="InterPro" id="IPR016866">
    <property type="entry name" value="UCP028069"/>
</dbReference>
<evidence type="ECO:0008006" key="5">
    <source>
        <dbReference type="Google" id="ProtNLM"/>
    </source>
</evidence>
<gene>
    <name evidence="3" type="ORF">SAMN06297382_0022</name>
</gene>
<dbReference type="AlphaFoldDB" id="A0A239PKF5"/>
<sequence length="258" mass="28317">MKTAALLGSAAAILAVLSAPAHAQFSAALRESEATARETKASQQRIDQLDDQTAALLNDYRANVKQLEAARRYNASLQRQIEAQERQIARLSQDIENVAGLQRAMQPLMEDMVARLGQIVAADLPFNIGERTDRVERLKGVLENPEITAAQRYRLIVEAYQIENEYGRTIGAYEGVIAGDGGEITGEFLRIGRIALVFKTPDDSVLRIWDKNANGGAGGWVDLNKSYLPDIKLGLRMAKEQTAPDLLPVPVKPPVRAE</sequence>
<dbReference type="EMBL" id="FZQA01000001">
    <property type="protein sequence ID" value="SNT67534.1"/>
    <property type="molecule type" value="Genomic_DNA"/>
</dbReference>
<evidence type="ECO:0000313" key="3">
    <source>
        <dbReference type="EMBL" id="SNT67534.1"/>
    </source>
</evidence>
<evidence type="ECO:0000313" key="4">
    <source>
        <dbReference type="Proteomes" id="UP000198346"/>
    </source>
</evidence>
<feature type="chain" id="PRO_5013031888" description="DUF3450 domain-containing protein" evidence="2">
    <location>
        <begin position="24"/>
        <end position="258"/>
    </location>
</feature>